<gene>
    <name evidence="1" type="ORF">LVIROSA_LOCUS32346</name>
</gene>
<dbReference type="Proteomes" id="UP001157418">
    <property type="component" value="Unassembled WGS sequence"/>
</dbReference>
<comment type="caution">
    <text evidence="1">The sequence shown here is derived from an EMBL/GenBank/DDBJ whole genome shotgun (WGS) entry which is preliminary data.</text>
</comment>
<dbReference type="EMBL" id="CAKMRJ010005523">
    <property type="protein sequence ID" value="CAH1446670.1"/>
    <property type="molecule type" value="Genomic_DNA"/>
</dbReference>
<accession>A0AAU9PAT5</accession>
<reference evidence="1 2" key="1">
    <citation type="submission" date="2022-01" db="EMBL/GenBank/DDBJ databases">
        <authorList>
            <person name="Xiong W."/>
            <person name="Schranz E."/>
        </authorList>
    </citation>
    <scope>NUCLEOTIDE SEQUENCE [LARGE SCALE GENOMIC DNA]</scope>
</reference>
<proteinExistence type="predicted"/>
<name>A0AAU9PAT5_9ASTR</name>
<dbReference type="AlphaFoldDB" id="A0AAU9PAT5"/>
<protein>
    <submittedName>
        <fullName evidence="1">Uncharacterized protein</fullName>
    </submittedName>
</protein>
<sequence length="69" mass="7788">MKKNQNIRSLEITHLQTVKNPQPSLSFLPLCAPPPSPSSPLFRPHQSPLTLAPPLLLPGVVYRRKVRKR</sequence>
<keyword evidence="2" id="KW-1185">Reference proteome</keyword>
<organism evidence="1 2">
    <name type="scientific">Lactuca virosa</name>
    <dbReference type="NCBI Taxonomy" id="75947"/>
    <lineage>
        <taxon>Eukaryota</taxon>
        <taxon>Viridiplantae</taxon>
        <taxon>Streptophyta</taxon>
        <taxon>Embryophyta</taxon>
        <taxon>Tracheophyta</taxon>
        <taxon>Spermatophyta</taxon>
        <taxon>Magnoliopsida</taxon>
        <taxon>eudicotyledons</taxon>
        <taxon>Gunneridae</taxon>
        <taxon>Pentapetalae</taxon>
        <taxon>asterids</taxon>
        <taxon>campanulids</taxon>
        <taxon>Asterales</taxon>
        <taxon>Asteraceae</taxon>
        <taxon>Cichorioideae</taxon>
        <taxon>Cichorieae</taxon>
        <taxon>Lactucinae</taxon>
        <taxon>Lactuca</taxon>
    </lineage>
</organism>
<evidence type="ECO:0000313" key="2">
    <source>
        <dbReference type="Proteomes" id="UP001157418"/>
    </source>
</evidence>
<evidence type="ECO:0000313" key="1">
    <source>
        <dbReference type="EMBL" id="CAH1446670.1"/>
    </source>
</evidence>